<name>A0A1M6KTQ9_9BACL</name>
<protein>
    <submittedName>
        <fullName evidence="2">YsiA-like protein, C-terminal region</fullName>
    </submittedName>
</protein>
<organism evidence="2 3">
    <name type="scientific">Alicyclobacillus tolerans</name>
    <dbReference type="NCBI Taxonomy" id="90970"/>
    <lineage>
        <taxon>Bacteria</taxon>
        <taxon>Bacillati</taxon>
        <taxon>Bacillota</taxon>
        <taxon>Bacilli</taxon>
        <taxon>Bacillales</taxon>
        <taxon>Alicyclobacillaceae</taxon>
        <taxon>Alicyclobacillus</taxon>
    </lineage>
</organism>
<dbReference type="EMBL" id="FRAF01000002">
    <property type="protein sequence ID" value="SHJ62282.1"/>
    <property type="molecule type" value="Genomic_DNA"/>
</dbReference>
<dbReference type="Gene3D" id="1.10.357.10">
    <property type="entry name" value="Tetracycline Repressor, domain 2"/>
    <property type="match status" value="1"/>
</dbReference>
<gene>
    <name evidence="2" type="ORF">SAMN05443507_1029</name>
</gene>
<dbReference type="Proteomes" id="UP000184016">
    <property type="component" value="Unassembled WGS sequence"/>
</dbReference>
<accession>A0A1M6KTQ9</accession>
<evidence type="ECO:0000313" key="3">
    <source>
        <dbReference type="Proteomes" id="UP000184016"/>
    </source>
</evidence>
<sequence>MLEKDVSAAEKLRLGLAAHIGVIAHRLEAARVFFHEWHALGKERRQEILEKRLSYEAMWDEILQQGISQGEFSADGARFARLLILSVANWVYQWYSPNGSHSPEQIAHQFSALILHGIAANHEDKLGRR</sequence>
<evidence type="ECO:0000313" key="2">
    <source>
        <dbReference type="EMBL" id="SHJ62282.1"/>
    </source>
</evidence>
<dbReference type="InterPro" id="IPR036271">
    <property type="entry name" value="Tet_transcr_reg_TetR-rel_C_sf"/>
</dbReference>
<feature type="domain" description="HTH-type transcriptional repressor KstR2 C-terminal" evidence="1">
    <location>
        <begin position="7"/>
        <end position="118"/>
    </location>
</feature>
<proteinExistence type="predicted"/>
<dbReference type="Pfam" id="PF17932">
    <property type="entry name" value="TetR_C_24"/>
    <property type="match status" value="1"/>
</dbReference>
<evidence type="ECO:0000259" key="1">
    <source>
        <dbReference type="Pfam" id="PF17932"/>
    </source>
</evidence>
<reference evidence="3" key="1">
    <citation type="submission" date="2016-11" db="EMBL/GenBank/DDBJ databases">
        <authorList>
            <person name="Varghese N."/>
            <person name="Submissions S."/>
        </authorList>
    </citation>
    <scope>NUCLEOTIDE SEQUENCE [LARGE SCALE GENOMIC DNA]</scope>
    <source>
        <strain evidence="3">USBA-503</strain>
    </source>
</reference>
<dbReference type="InterPro" id="IPR041490">
    <property type="entry name" value="KstR2_TetR_C"/>
</dbReference>
<dbReference type="SUPFAM" id="SSF48498">
    <property type="entry name" value="Tetracyclin repressor-like, C-terminal domain"/>
    <property type="match status" value="1"/>
</dbReference>
<dbReference type="STRING" id="1830138.SAMN05443507_1029"/>
<keyword evidence="3" id="KW-1185">Reference proteome</keyword>
<dbReference type="AlphaFoldDB" id="A0A1M6KTQ9"/>